<dbReference type="SMART" id="SM01382">
    <property type="entry name" value="Ribosomal_L2_C"/>
    <property type="match status" value="1"/>
</dbReference>
<dbReference type="PANTHER" id="PTHR13691">
    <property type="entry name" value="RIBOSOMAL PROTEIN L2"/>
    <property type="match status" value="1"/>
</dbReference>
<feature type="compositionally biased region" description="Basic residues" evidence="5">
    <location>
        <begin position="1"/>
        <end position="24"/>
    </location>
</feature>
<dbReference type="InterPro" id="IPR008991">
    <property type="entry name" value="Translation_prot_SH3-like_sf"/>
</dbReference>
<keyword evidence="3" id="KW-0687">Ribonucleoprotein</keyword>
<sequence>MGKRILTRRKGKGRQFRSPSHRHKGGEGGVKYPSPQEDAGPIVDIIHDPGRTAPLVKVAFAKAGESLLIATEGAQVGQTVQVGNSAPVASANILPLIKIPIGARIFAIEARPGDGGRFARAAGSSGVLVSQGAQVIVQFASGQFKALDPLCRATLGRSAGGGRTIKPWTKAGKKWHGMRSRAQVYPRVRGVAMNPVDHPHGGGAHQHVGRPSTVSAGTPPGAKVGRLSPQKRKGRRRQGSQGPTRR</sequence>
<dbReference type="AlphaFoldDB" id="A0A0H4T0J3"/>
<accession>A0A0H4T0J3</accession>
<dbReference type="GO" id="GO:0002181">
    <property type="term" value="P:cytoplasmic translation"/>
    <property type="evidence" value="ECO:0007669"/>
    <property type="project" value="TreeGrafter"/>
</dbReference>
<dbReference type="InterPro" id="IPR022666">
    <property type="entry name" value="Ribosomal_uL2_RNA-bd_dom"/>
</dbReference>
<dbReference type="GO" id="GO:0022625">
    <property type="term" value="C:cytosolic large ribosomal subunit"/>
    <property type="evidence" value="ECO:0007669"/>
    <property type="project" value="TreeGrafter"/>
</dbReference>
<dbReference type="InterPro" id="IPR002171">
    <property type="entry name" value="Ribosomal_uL2"/>
</dbReference>
<dbReference type="SMART" id="SM01383">
    <property type="entry name" value="Ribosomal_L2"/>
    <property type="match status" value="1"/>
</dbReference>
<dbReference type="Pfam" id="PF00181">
    <property type="entry name" value="Ribosomal_L2_N"/>
    <property type="match status" value="1"/>
</dbReference>
<evidence type="ECO:0000256" key="5">
    <source>
        <dbReference type="SAM" id="MobiDB-lite"/>
    </source>
</evidence>
<reference evidence="8" key="1">
    <citation type="journal article" date="2015" name="ISME J.">
        <title>Aquifer environment selects for microbial species cohorts in sediment and groundwater.</title>
        <authorList>
            <person name="Hug L.A."/>
            <person name="Thomas B.C."/>
            <person name="Brown C.T."/>
            <person name="Frischkorn K.R."/>
            <person name="Williams K.H."/>
            <person name="Tringe S.G."/>
            <person name="Banfield J.F."/>
        </authorList>
    </citation>
    <scope>NUCLEOTIDE SEQUENCE</scope>
</reference>
<dbReference type="NCBIfam" id="NF007180">
    <property type="entry name" value="PRK09612.1"/>
    <property type="match status" value="1"/>
</dbReference>
<comment type="similarity">
    <text evidence="1">Belongs to the universal ribosomal protein uL2 family.</text>
</comment>
<dbReference type="InterPro" id="IPR022669">
    <property type="entry name" value="Ribosomal_uL2_C"/>
</dbReference>
<name>A0A0H4T0J3_9EURY</name>
<evidence type="ECO:0000313" key="8">
    <source>
        <dbReference type="EMBL" id="AKQ01071.1"/>
    </source>
</evidence>
<organism evidence="8">
    <name type="scientific">uncultured euryarchaeote Rifle_16ft_4_minimus_14142</name>
    <dbReference type="NCBI Taxonomy" id="1665188"/>
    <lineage>
        <taxon>Archaea</taxon>
        <taxon>Methanobacteriati</taxon>
        <taxon>Methanobacteriota</taxon>
        <taxon>environmental samples</taxon>
    </lineage>
</organism>
<dbReference type="GO" id="GO:0003723">
    <property type="term" value="F:RNA binding"/>
    <property type="evidence" value="ECO:0007669"/>
    <property type="project" value="InterPro"/>
</dbReference>
<evidence type="ECO:0000256" key="4">
    <source>
        <dbReference type="ARBA" id="ARBA00035459"/>
    </source>
</evidence>
<dbReference type="SUPFAM" id="SSF50104">
    <property type="entry name" value="Translation proteins SH3-like domain"/>
    <property type="match status" value="1"/>
</dbReference>
<dbReference type="Gene3D" id="4.10.950.10">
    <property type="entry name" value="Ribosomal protein L2, domain 3"/>
    <property type="match status" value="1"/>
</dbReference>
<dbReference type="GO" id="GO:0003735">
    <property type="term" value="F:structural constituent of ribosome"/>
    <property type="evidence" value="ECO:0007669"/>
    <property type="project" value="InterPro"/>
</dbReference>
<dbReference type="InterPro" id="IPR022671">
    <property type="entry name" value="Ribosomal_uL2_CS"/>
</dbReference>
<evidence type="ECO:0000259" key="7">
    <source>
        <dbReference type="SMART" id="SM01383"/>
    </source>
</evidence>
<dbReference type="Gene3D" id="2.30.30.30">
    <property type="match status" value="1"/>
</dbReference>
<feature type="region of interest" description="Disordered" evidence="5">
    <location>
        <begin position="195"/>
        <end position="246"/>
    </location>
</feature>
<evidence type="ECO:0000256" key="3">
    <source>
        <dbReference type="ARBA" id="ARBA00023274"/>
    </source>
</evidence>
<feature type="domain" description="Large ribosomal subunit protein uL2 C-terminal" evidence="6">
    <location>
        <begin position="88"/>
        <end position="220"/>
    </location>
</feature>
<evidence type="ECO:0000259" key="6">
    <source>
        <dbReference type="SMART" id="SM01382"/>
    </source>
</evidence>
<dbReference type="InterPro" id="IPR023672">
    <property type="entry name" value="Ribosomal_uL2_arc_euk"/>
</dbReference>
<dbReference type="InterPro" id="IPR014726">
    <property type="entry name" value="Ribosomal_uL2_dom3"/>
</dbReference>
<dbReference type="EMBL" id="KT006949">
    <property type="protein sequence ID" value="AKQ01071.1"/>
    <property type="molecule type" value="Genomic_DNA"/>
</dbReference>
<feature type="compositionally biased region" description="Basic residues" evidence="5">
    <location>
        <begin position="229"/>
        <end position="246"/>
    </location>
</feature>
<dbReference type="Gene3D" id="2.40.50.140">
    <property type="entry name" value="Nucleic acid-binding proteins"/>
    <property type="match status" value="1"/>
</dbReference>
<keyword evidence="2 8" id="KW-0689">Ribosomal protein</keyword>
<evidence type="ECO:0000256" key="2">
    <source>
        <dbReference type="ARBA" id="ARBA00022980"/>
    </source>
</evidence>
<dbReference type="PROSITE" id="PS00467">
    <property type="entry name" value="RIBOSOMAL_L2"/>
    <property type="match status" value="1"/>
</dbReference>
<dbReference type="PIRSF" id="PIRSF002158">
    <property type="entry name" value="Ribosomal_L2"/>
    <property type="match status" value="1"/>
</dbReference>
<evidence type="ECO:0000256" key="1">
    <source>
        <dbReference type="ARBA" id="ARBA00005636"/>
    </source>
</evidence>
<dbReference type="PANTHER" id="PTHR13691:SF16">
    <property type="entry name" value="LARGE RIBOSOMAL SUBUNIT PROTEIN UL2"/>
    <property type="match status" value="1"/>
</dbReference>
<dbReference type="InterPro" id="IPR014722">
    <property type="entry name" value="Rib_uL2_dom2"/>
</dbReference>
<feature type="domain" description="Large ribosomal subunit protein uL2 RNA-binding" evidence="7">
    <location>
        <begin position="11"/>
        <end position="82"/>
    </location>
</feature>
<protein>
    <recommendedName>
        <fullName evidence="4">50S ribosomal protein L2</fullName>
    </recommendedName>
</protein>
<proteinExistence type="inferred from homology"/>
<dbReference type="InterPro" id="IPR012340">
    <property type="entry name" value="NA-bd_OB-fold"/>
</dbReference>
<feature type="region of interest" description="Disordered" evidence="5">
    <location>
        <begin position="1"/>
        <end position="38"/>
    </location>
</feature>
<dbReference type="SUPFAM" id="SSF50249">
    <property type="entry name" value="Nucleic acid-binding proteins"/>
    <property type="match status" value="1"/>
</dbReference>
<dbReference type="Pfam" id="PF03947">
    <property type="entry name" value="Ribosomal_L2_C"/>
    <property type="match status" value="1"/>
</dbReference>